<gene>
    <name evidence="4" type="ORF">CAP51_11785</name>
</gene>
<dbReference type="GO" id="GO:0097163">
    <property type="term" value="F:sulfur carrier activity"/>
    <property type="evidence" value="ECO:0007669"/>
    <property type="project" value="InterPro"/>
</dbReference>
<name>A0A1Z9YWN0_9GAMM</name>
<evidence type="ECO:0000313" key="4">
    <source>
        <dbReference type="EMBL" id="OUY06605.1"/>
    </source>
</evidence>
<dbReference type="InterPro" id="IPR022931">
    <property type="entry name" value="Sulphur_carrier_TusA"/>
</dbReference>
<evidence type="ECO:0000256" key="1">
    <source>
        <dbReference type="ARBA" id="ARBA00008984"/>
    </source>
</evidence>
<evidence type="ECO:0000259" key="3">
    <source>
        <dbReference type="PROSITE" id="PS01148"/>
    </source>
</evidence>
<dbReference type="PROSITE" id="PS01148">
    <property type="entry name" value="UPF0033"/>
    <property type="match status" value="1"/>
</dbReference>
<evidence type="ECO:0000256" key="2">
    <source>
        <dbReference type="ARBA" id="ARBA00022490"/>
    </source>
</evidence>
<keyword evidence="2" id="KW-0963">Cytoplasm</keyword>
<dbReference type="CDD" id="cd03423">
    <property type="entry name" value="SirA"/>
    <property type="match status" value="1"/>
</dbReference>
<feature type="domain" description="UPF0033" evidence="3">
    <location>
        <begin position="14"/>
        <end position="38"/>
    </location>
</feature>
<dbReference type="AlphaFoldDB" id="A0A1Z9YWN0"/>
<dbReference type="InterPro" id="IPR036868">
    <property type="entry name" value="TusA-like_sf"/>
</dbReference>
<dbReference type="NCBIfam" id="NF001423">
    <property type="entry name" value="PRK00299.1"/>
    <property type="match status" value="1"/>
</dbReference>
<dbReference type="Gene3D" id="3.30.110.40">
    <property type="entry name" value="TusA-like domain"/>
    <property type="match status" value="1"/>
</dbReference>
<dbReference type="SUPFAM" id="SSF64307">
    <property type="entry name" value="SirA-like"/>
    <property type="match status" value="1"/>
</dbReference>
<keyword evidence="5" id="KW-1185">Reference proteome</keyword>
<dbReference type="RefSeq" id="WP_087620963.1">
    <property type="nucleotide sequence ID" value="NZ_NEXX01000004.1"/>
</dbReference>
<dbReference type="InterPro" id="IPR001455">
    <property type="entry name" value="TusA-like"/>
</dbReference>
<sequence length="87" mass="10031">MAHIETSATPIKQLDTRGLRCPEPVMMLHQAIRKSQNGDVIEIFATDPSTSWDIPKFCMHLGHELLVQEQRDVDGKTEYYYQVQKKS</sequence>
<comment type="similarity">
    <text evidence="1">Belongs to the sulfur carrier protein TusA family.</text>
</comment>
<dbReference type="PANTHER" id="PTHR33279:SF2">
    <property type="entry name" value="SULFUR CARRIER PROTEIN TUSA"/>
    <property type="match status" value="1"/>
</dbReference>
<dbReference type="PANTHER" id="PTHR33279">
    <property type="entry name" value="SULFUR CARRIER PROTEIN YEDF-RELATED"/>
    <property type="match status" value="1"/>
</dbReference>
<accession>A0A1Z9YWN0</accession>
<dbReference type="Proteomes" id="UP000196536">
    <property type="component" value="Unassembled WGS sequence"/>
</dbReference>
<reference evidence="4 5" key="1">
    <citation type="submission" date="2017-05" db="EMBL/GenBank/DDBJ databases">
        <title>Acinetobacter populi ANC 5415 (= PBJ7), whole genome shotgun sequencing project.</title>
        <authorList>
            <person name="Nemec A."/>
            <person name="Radolfova-Krizova L."/>
        </authorList>
    </citation>
    <scope>NUCLEOTIDE SEQUENCE [LARGE SCALE GENOMIC DNA]</scope>
    <source>
        <strain evidence="4 5">PBJ7</strain>
    </source>
</reference>
<dbReference type="EMBL" id="NEXX01000004">
    <property type="protein sequence ID" value="OUY06605.1"/>
    <property type="molecule type" value="Genomic_DNA"/>
</dbReference>
<protein>
    <submittedName>
        <fullName evidence="4">Sulfurtransferase TusA</fullName>
    </submittedName>
</protein>
<proteinExistence type="inferred from homology"/>
<organism evidence="4 5">
    <name type="scientific">Acinetobacter populi</name>
    <dbReference type="NCBI Taxonomy" id="1582270"/>
    <lineage>
        <taxon>Bacteria</taxon>
        <taxon>Pseudomonadati</taxon>
        <taxon>Pseudomonadota</taxon>
        <taxon>Gammaproteobacteria</taxon>
        <taxon>Moraxellales</taxon>
        <taxon>Moraxellaceae</taxon>
        <taxon>Acinetobacter</taxon>
    </lineage>
</organism>
<dbReference type="GO" id="GO:0002143">
    <property type="term" value="P:tRNA wobble position uridine thiolation"/>
    <property type="evidence" value="ECO:0007669"/>
    <property type="project" value="InterPro"/>
</dbReference>
<keyword evidence="4" id="KW-0808">Transferase</keyword>
<dbReference type="GO" id="GO:0016740">
    <property type="term" value="F:transferase activity"/>
    <property type="evidence" value="ECO:0007669"/>
    <property type="project" value="UniProtKB-KW"/>
</dbReference>
<dbReference type="Pfam" id="PF01206">
    <property type="entry name" value="TusA"/>
    <property type="match status" value="1"/>
</dbReference>
<evidence type="ECO:0000313" key="5">
    <source>
        <dbReference type="Proteomes" id="UP000196536"/>
    </source>
</evidence>
<dbReference type="OrthoDB" id="9797352at2"/>
<comment type="caution">
    <text evidence="4">The sequence shown here is derived from an EMBL/GenBank/DDBJ whole genome shotgun (WGS) entry which is preliminary data.</text>
</comment>